<dbReference type="AlphaFoldDB" id="A0A134B291"/>
<dbReference type="Proteomes" id="UP000070224">
    <property type="component" value="Unassembled WGS sequence"/>
</dbReference>
<accession>A0A134B291</accession>
<comment type="caution">
    <text evidence="3">The sequence shown here is derived from an EMBL/GenBank/DDBJ whole genome shotgun (WGS) entry which is preliminary data.</text>
</comment>
<feature type="domain" description="Creatinase N-terminal" evidence="2">
    <location>
        <begin position="11"/>
        <end position="129"/>
    </location>
</feature>
<dbReference type="OrthoDB" id="9806388at2"/>
<evidence type="ECO:0000259" key="2">
    <source>
        <dbReference type="Pfam" id="PF01321"/>
    </source>
</evidence>
<dbReference type="InterPro" id="IPR029149">
    <property type="entry name" value="Creatin/AminoP/Spt16_N"/>
</dbReference>
<dbReference type="PANTHER" id="PTHR46112">
    <property type="entry name" value="AMINOPEPTIDASE"/>
    <property type="match status" value="1"/>
</dbReference>
<dbReference type="InterPro" id="IPR000994">
    <property type="entry name" value="Pept_M24"/>
</dbReference>
<dbReference type="InterPro" id="IPR050659">
    <property type="entry name" value="Peptidase_M24B"/>
</dbReference>
<dbReference type="Pfam" id="PF01321">
    <property type="entry name" value="Creatinase_N"/>
    <property type="match status" value="1"/>
</dbReference>
<dbReference type="PANTHER" id="PTHR46112:SF2">
    <property type="entry name" value="XAA-PRO AMINOPEPTIDASE P-RELATED"/>
    <property type="match status" value="1"/>
</dbReference>
<name>A0A134B291_9PORP</name>
<protein>
    <submittedName>
        <fullName evidence="3">Creatinase</fullName>
    </submittedName>
</protein>
<feature type="domain" description="Peptidase M24" evidence="1">
    <location>
        <begin position="136"/>
        <end position="369"/>
    </location>
</feature>
<evidence type="ECO:0000259" key="1">
    <source>
        <dbReference type="Pfam" id="PF00557"/>
    </source>
</evidence>
<dbReference type="Gene3D" id="3.40.350.10">
    <property type="entry name" value="Creatinase/prolidase N-terminal domain"/>
    <property type="match status" value="1"/>
</dbReference>
<reference evidence="4" key="1">
    <citation type="submission" date="2016-01" db="EMBL/GenBank/DDBJ databases">
        <authorList>
            <person name="Mitreva M."/>
            <person name="Pepin K.H."/>
            <person name="Mihindukulasuriya K.A."/>
            <person name="Fulton R."/>
            <person name="Fronick C."/>
            <person name="O'Laughlin M."/>
            <person name="Miner T."/>
            <person name="Herter B."/>
            <person name="Rosa B.A."/>
            <person name="Cordes M."/>
            <person name="Tomlinson C."/>
            <person name="Wollam A."/>
            <person name="Palsikar V.B."/>
            <person name="Mardis E.R."/>
            <person name="Wilson R.K."/>
        </authorList>
    </citation>
    <scope>NUCLEOTIDE SEQUENCE [LARGE SCALE GENOMIC DNA]</scope>
    <source>
        <strain evidence="4">KA00683</strain>
    </source>
</reference>
<dbReference type="Gene3D" id="3.90.230.10">
    <property type="entry name" value="Creatinase/methionine aminopeptidase superfamily"/>
    <property type="match status" value="1"/>
</dbReference>
<dbReference type="RefSeq" id="WP_060935886.1">
    <property type="nucleotide sequence ID" value="NZ_KQ960462.1"/>
</dbReference>
<evidence type="ECO:0000313" key="4">
    <source>
        <dbReference type="Proteomes" id="UP000070224"/>
    </source>
</evidence>
<gene>
    <name evidence="3" type="ORF">HMPREF3185_01804</name>
</gene>
<sequence>MEFLQPDYRLRVAKLQSLLRRQGIEALVVVSNVNLLYVCGEVFAGLAFIPREGEAQFFIRRPQLHPESATVHYVRKIEQITEYIDTAALRSVALELDEQSYSDIQRQRKIFPGAELHNATALLREARMVKTPLELEQIREGARHHIATYATIPSLYRDGMTDRDLQIEIEREMRRRGSIGIFRCFGSAMEIYMGSLLTGDNAGAPSPYDFALGGAGSQALPLGSNGTPLREGQAVMVDMAGNYGVYYTDMTRTYSIGRLSDEAYRLHELSLEIHRQVMQKAAPGTSCADLYNESLRMVEEAGAGPYFMGTELQAQFVGHGLGLQINELPVLMGRSKDTLQPGMIIAFEPKFVLPHIGAVGIENTYLVTETGIENLTPAPEEIIDLTQR</sequence>
<dbReference type="InterPro" id="IPR000587">
    <property type="entry name" value="Creatinase_N"/>
</dbReference>
<dbReference type="SUPFAM" id="SSF53092">
    <property type="entry name" value="Creatinase/prolidase N-terminal domain"/>
    <property type="match status" value="1"/>
</dbReference>
<proteinExistence type="predicted"/>
<dbReference type="PATRIC" id="fig|322095.3.peg.1780"/>
<dbReference type="SUPFAM" id="SSF55920">
    <property type="entry name" value="Creatinase/aminopeptidase"/>
    <property type="match status" value="1"/>
</dbReference>
<organism evidence="3 4">
    <name type="scientific">Porphyromonas somerae</name>
    <dbReference type="NCBI Taxonomy" id="322095"/>
    <lineage>
        <taxon>Bacteria</taxon>
        <taxon>Pseudomonadati</taxon>
        <taxon>Bacteroidota</taxon>
        <taxon>Bacteroidia</taxon>
        <taxon>Bacteroidales</taxon>
        <taxon>Porphyromonadaceae</taxon>
        <taxon>Porphyromonas</taxon>
    </lineage>
</organism>
<dbReference type="CDD" id="cd01066">
    <property type="entry name" value="APP_MetAP"/>
    <property type="match status" value="1"/>
</dbReference>
<dbReference type="InterPro" id="IPR036005">
    <property type="entry name" value="Creatinase/aminopeptidase-like"/>
</dbReference>
<dbReference type="EMBL" id="LSDK01000127">
    <property type="protein sequence ID" value="KXB74048.1"/>
    <property type="molecule type" value="Genomic_DNA"/>
</dbReference>
<dbReference type="STRING" id="322095.HMPREF3185_01804"/>
<keyword evidence="4" id="KW-1185">Reference proteome</keyword>
<evidence type="ECO:0000313" key="3">
    <source>
        <dbReference type="EMBL" id="KXB74048.1"/>
    </source>
</evidence>
<dbReference type="Pfam" id="PF00557">
    <property type="entry name" value="Peptidase_M24"/>
    <property type="match status" value="1"/>
</dbReference>